<feature type="region of interest" description="Disordered" evidence="1">
    <location>
        <begin position="199"/>
        <end position="240"/>
    </location>
</feature>
<evidence type="ECO:0000313" key="3">
    <source>
        <dbReference type="EMBL" id="MEI5616341.1"/>
    </source>
</evidence>
<dbReference type="RefSeq" id="WP_336537982.1">
    <property type="nucleotide sequence ID" value="NZ_JBBAYL010000021.1"/>
</dbReference>
<organism evidence="3 4">
    <name type="scientific">Streptomyces brasiliscabiei</name>
    <dbReference type="NCBI Taxonomy" id="2736302"/>
    <lineage>
        <taxon>Bacteria</taxon>
        <taxon>Bacillati</taxon>
        <taxon>Actinomycetota</taxon>
        <taxon>Actinomycetes</taxon>
        <taxon>Kitasatosporales</taxon>
        <taxon>Streptomycetaceae</taxon>
        <taxon>Streptomyces</taxon>
    </lineage>
</organism>
<reference evidence="3 4" key="1">
    <citation type="submission" date="2024-03" db="EMBL/GenBank/DDBJ databases">
        <title>First Report of Pectobacterium brasiliscabiei causing potato scab in china.</title>
        <authorList>
            <person name="Handique U."/>
        </authorList>
    </citation>
    <scope>NUCLEOTIDE SEQUENCE [LARGE SCALE GENOMIC DNA]</scope>
    <source>
        <strain evidence="3 4">ZRIMU1503</strain>
    </source>
</reference>
<keyword evidence="4" id="KW-1185">Reference proteome</keyword>
<accession>A0ABU8GT06</accession>
<evidence type="ECO:0008006" key="5">
    <source>
        <dbReference type="Google" id="ProtNLM"/>
    </source>
</evidence>
<comment type="caution">
    <text evidence="3">The sequence shown here is derived from an EMBL/GenBank/DDBJ whole genome shotgun (WGS) entry which is preliminary data.</text>
</comment>
<evidence type="ECO:0000256" key="2">
    <source>
        <dbReference type="SAM" id="SignalP"/>
    </source>
</evidence>
<sequence length="240" mass="25980">MSGRFLRLVGTATVTALTAGALIGTPPALAAPDPGTRSVAGLLTDLRRLYREAEEAEGAYTATGDALTRQRAEVTRLDRRLAAARLSLHDSRGAAGRLARQQYQSGSTALSPYVRLLMARDPHRALEQGHVIGQVARERAETIERLTGSAHDTDTLARRARAALDRQLTLAEQHRRHHDTASDRLDEIEELLASLTPDQLTAVRKSEETTGAPPLQGRGELRGQPSPDPHPPTKPAPPTR</sequence>
<gene>
    <name evidence="3" type="ORF">WB403_45315</name>
</gene>
<protein>
    <recommendedName>
        <fullName evidence="5">Secreted protein</fullName>
    </recommendedName>
</protein>
<proteinExistence type="predicted"/>
<evidence type="ECO:0000313" key="4">
    <source>
        <dbReference type="Proteomes" id="UP001365781"/>
    </source>
</evidence>
<feature type="compositionally biased region" description="Pro residues" evidence="1">
    <location>
        <begin position="226"/>
        <end position="240"/>
    </location>
</feature>
<keyword evidence="2" id="KW-0732">Signal</keyword>
<name>A0ABU8GT06_9ACTN</name>
<evidence type="ECO:0000256" key="1">
    <source>
        <dbReference type="SAM" id="MobiDB-lite"/>
    </source>
</evidence>
<dbReference type="EMBL" id="JBBAYM010000052">
    <property type="protein sequence ID" value="MEI5616341.1"/>
    <property type="molecule type" value="Genomic_DNA"/>
</dbReference>
<feature type="signal peptide" evidence="2">
    <location>
        <begin position="1"/>
        <end position="30"/>
    </location>
</feature>
<feature type="chain" id="PRO_5045176765" description="Secreted protein" evidence="2">
    <location>
        <begin position="31"/>
        <end position="240"/>
    </location>
</feature>
<dbReference type="Proteomes" id="UP001365781">
    <property type="component" value="Unassembled WGS sequence"/>
</dbReference>